<gene>
    <name evidence="2" type="ORF">B9R14_06745</name>
    <name evidence="1" type="ORF">HVS_02140</name>
</gene>
<evidence type="ECO:0008006" key="5">
    <source>
        <dbReference type="Google" id="ProtNLM"/>
    </source>
</evidence>
<dbReference type="EMBL" id="NEMB01000003">
    <property type="protein sequence ID" value="PQQ66475.1"/>
    <property type="molecule type" value="Genomic_DNA"/>
</dbReference>
<evidence type="ECO:0000313" key="1">
    <source>
        <dbReference type="EMBL" id="AUG56385.1"/>
    </source>
</evidence>
<dbReference type="Proteomes" id="UP000239720">
    <property type="component" value="Unassembled WGS sequence"/>
</dbReference>
<organism evidence="1 3">
    <name type="scientific">Acetivibrio saccincola</name>
    <dbReference type="NCBI Taxonomy" id="1677857"/>
    <lineage>
        <taxon>Bacteria</taxon>
        <taxon>Bacillati</taxon>
        <taxon>Bacillota</taxon>
        <taxon>Clostridia</taxon>
        <taxon>Eubacteriales</taxon>
        <taxon>Oscillospiraceae</taxon>
        <taxon>Acetivibrio</taxon>
    </lineage>
</organism>
<accession>A0A2K9EB12</accession>
<dbReference type="InterPro" id="IPR028994">
    <property type="entry name" value="Integrin_alpha_N"/>
</dbReference>
<dbReference type="AlphaFoldDB" id="A0A2K9EB12"/>
<dbReference type="Proteomes" id="UP000233534">
    <property type="component" value="Chromosome"/>
</dbReference>
<proteinExistence type="predicted"/>
<name>A0A2K9EB12_9FIRM</name>
<sequence>MYYTNPYINFYGNYTDNGLNYANRQNVYTLDRQVGDVNGDGIPDIVYLVGEKGENNFYENIRIMVQDGSTKQWHVIPLYSDYNMSLNPWIFLGSFTSYTSKEIMVGLPVGGSGALTYYYVISFYNNNVEYFLGPEQFVDLMKPLEFKVKYMDNYKVLVKSDKLNQFYIVDVSDRKEFYEGRVYDSRGRLIKPLEGFVIYQPHLYPVKDDGIVPYRLMAQNAVAGTSHADRLGFIVTYWQYDRHTKSWSLYPEYFWLMLG</sequence>
<protein>
    <recommendedName>
        <fullName evidence="5">VCBS repeat-containing protein</fullName>
    </recommendedName>
</protein>
<dbReference type="RefSeq" id="WP_101298791.1">
    <property type="nucleotide sequence ID" value="NZ_CP025197.1"/>
</dbReference>
<reference evidence="1 3" key="1">
    <citation type="submission" date="2017-12" db="EMBL/GenBank/DDBJ databases">
        <title>Complete genome sequence of Herbivorax saccincola GGR1, a novel Cellulosome-producing hydrolytic bacterium in a thermophilic biogas plant, established by Illumina and Nanopore MinION sequencing.</title>
        <authorList>
            <person name="Pechtl A."/>
            <person name="Ruckert C."/>
            <person name="Koeck D.E."/>
            <person name="Maus I."/>
            <person name="Winkler A."/>
            <person name="Kalinowski J."/>
            <person name="Puhler A."/>
            <person name="Schwarz W.W."/>
            <person name="Zverlov V.V."/>
            <person name="Schluter A."/>
            <person name="Liebl W."/>
        </authorList>
    </citation>
    <scope>NUCLEOTIDE SEQUENCE [LARGE SCALE GENOMIC DNA]</scope>
    <source>
        <strain evidence="1">GGR1</strain>
        <strain evidence="3">SR1</strain>
    </source>
</reference>
<dbReference type="KEGG" id="hsc:HVS_02140"/>
<dbReference type="SUPFAM" id="SSF69318">
    <property type="entry name" value="Integrin alpha N-terminal domain"/>
    <property type="match status" value="1"/>
</dbReference>
<reference evidence="2 4" key="2">
    <citation type="journal article" date="2018" name="Syst. Appl. Microbiol.">
        <title>Characterization and high-quality draft genome sequence of Herbivorax saccincola A7, an anaerobic, alkaliphilic, thermophilic, cellulolytic, and xylanolytic bacterium.</title>
        <authorList>
            <person name="Aikawa S."/>
            <person name="Baramee S."/>
            <person name="Sermsathanaswadi J."/>
            <person name="Thianheng P."/>
            <person name="Tachaapaikoon C."/>
            <person name="Shikata A."/>
            <person name="Waeonukul R."/>
            <person name="Pason P."/>
            <person name="Ratanakhanokchai K."/>
            <person name="Kosugi A."/>
        </authorList>
    </citation>
    <scope>NUCLEOTIDE SEQUENCE [LARGE SCALE GENOMIC DNA]</scope>
    <source>
        <strain evidence="2 4">A7</strain>
    </source>
</reference>
<dbReference type="OrthoDB" id="1653343at2"/>
<evidence type="ECO:0000313" key="3">
    <source>
        <dbReference type="Proteomes" id="UP000233534"/>
    </source>
</evidence>
<dbReference type="EMBL" id="CP025197">
    <property type="protein sequence ID" value="AUG56385.1"/>
    <property type="molecule type" value="Genomic_DNA"/>
</dbReference>
<evidence type="ECO:0000313" key="2">
    <source>
        <dbReference type="EMBL" id="PQQ66475.1"/>
    </source>
</evidence>
<keyword evidence="3" id="KW-1185">Reference proteome</keyword>
<evidence type="ECO:0000313" key="4">
    <source>
        <dbReference type="Proteomes" id="UP000239720"/>
    </source>
</evidence>